<evidence type="ECO:0000259" key="3">
    <source>
        <dbReference type="PROSITE" id="PS50222"/>
    </source>
</evidence>
<dbReference type="AlphaFoldDB" id="A0A813DFD5"/>
<dbReference type="OMA" id="YIFDFYD"/>
<dbReference type="OrthoDB" id="429366at2759"/>
<dbReference type="Proteomes" id="UP000654075">
    <property type="component" value="Unassembled WGS sequence"/>
</dbReference>
<name>A0A813DFD5_POLGL</name>
<evidence type="ECO:0000256" key="2">
    <source>
        <dbReference type="SAM" id="MobiDB-lite"/>
    </source>
</evidence>
<feature type="domain" description="EF-hand" evidence="3">
    <location>
        <begin position="133"/>
        <end position="168"/>
    </location>
</feature>
<sequence length="277" mass="31220">MPTARDGASEVVTPSSTSTRRGQHNPPVELPSSTAKDFFEEAKVGKDDEIELQRKFSKFCTKATGSDGEEHLYLTFDDFCRLLQYYDTAPAVHFEAYFYAMDRDRDDKLYFREFYFGCCAADPQTVHILNSYTGRERAQYIFDFYDINRSGALEFEEFERIVNHCSPSALDAQADDLGLLQDGAIFVPPKSKQFYSFIQGERLRGTSRLFRIGKSLIKPSRSSHGRRTTQGGGAAPGAPTSQNRLLGALEDASTEEPSSDLEDSEWHAHLLDLDSQF</sequence>
<feature type="non-terminal residue" evidence="4">
    <location>
        <position position="1"/>
    </location>
</feature>
<feature type="region of interest" description="Disordered" evidence="2">
    <location>
        <begin position="219"/>
        <end position="265"/>
    </location>
</feature>
<dbReference type="InterPro" id="IPR002048">
    <property type="entry name" value="EF_hand_dom"/>
</dbReference>
<gene>
    <name evidence="4" type="ORF">PGLA1383_LOCUS3615</name>
</gene>
<dbReference type="PROSITE" id="PS50222">
    <property type="entry name" value="EF_HAND_2"/>
    <property type="match status" value="1"/>
</dbReference>
<dbReference type="Gene3D" id="1.10.238.10">
    <property type="entry name" value="EF-hand"/>
    <property type="match status" value="1"/>
</dbReference>
<keyword evidence="1" id="KW-0106">Calcium</keyword>
<keyword evidence="5" id="KW-1185">Reference proteome</keyword>
<dbReference type="PROSITE" id="PS00018">
    <property type="entry name" value="EF_HAND_1"/>
    <property type="match status" value="1"/>
</dbReference>
<dbReference type="SUPFAM" id="SSF47473">
    <property type="entry name" value="EF-hand"/>
    <property type="match status" value="1"/>
</dbReference>
<evidence type="ECO:0000313" key="4">
    <source>
        <dbReference type="EMBL" id="CAE8584687.1"/>
    </source>
</evidence>
<feature type="region of interest" description="Disordered" evidence="2">
    <location>
        <begin position="1"/>
        <end position="33"/>
    </location>
</feature>
<feature type="compositionally biased region" description="Acidic residues" evidence="2">
    <location>
        <begin position="252"/>
        <end position="263"/>
    </location>
</feature>
<dbReference type="EMBL" id="CAJNNV010001281">
    <property type="protein sequence ID" value="CAE8584687.1"/>
    <property type="molecule type" value="Genomic_DNA"/>
</dbReference>
<proteinExistence type="predicted"/>
<dbReference type="GO" id="GO:0005509">
    <property type="term" value="F:calcium ion binding"/>
    <property type="evidence" value="ECO:0007669"/>
    <property type="project" value="InterPro"/>
</dbReference>
<organism evidence="4 5">
    <name type="scientific">Polarella glacialis</name>
    <name type="common">Dinoflagellate</name>
    <dbReference type="NCBI Taxonomy" id="89957"/>
    <lineage>
        <taxon>Eukaryota</taxon>
        <taxon>Sar</taxon>
        <taxon>Alveolata</taxon>
        <taxon>Dinophyceae</taxon>
        <taxon>Suessiales</taxon>
        <taxon>Suessiaceae</taxon>
        <taxon>Polarella</taxon>
    </lineage>
</organism>
<dbReference type="InterPro" id="IPR011992">
    <property type="entry name" value="EF-hand-dom_pair"/>
</dbReference>
<evidence type="ECO:0000313" key="5">
    <source>
        <dbReference type="Proteomes" id="UP000654075"/>
    </source>
</evidence>
<reference evidence="4" key="1">
    <citation type="submission" date="2021-02" db="EMBL/GenBank/DDBJ databases">
        <authorList>
            <person name="Dougan E. K."/>
            <person name="Rhodes N."/>
            <person name="Thang M."/>
            <person name="Chan C."/>
        </authorList>
    </citation>
    <scope>NUCLEOTIDE SEQUENCE</scope>
</reference>
<evidence type="ECO:0000256" key="1">
    <source>
        <dbReference type="ARBA" id="ARBA00022837"/>
    </source>
</evidence>
<protein>
    <recommendedName>
        <fullName evidence="3">EF-hand domain-containing protein</fullName>
    </recommendedName>
</protein>
<accession>A0A813DFD5</accession>
<dbReference type="InterPro" id="IPR018247">
    <property type="entry name" value="EF_Hand_1_Ca_BS"/>
</dbReference>
<comment type="caution">
    <text evidence="4">The sequence shown here is derived from an EMBL/GenBank/DDBJ whole genome shotgun (WGS) entry which is preliminary data.</text>
</comment>